<proteinExistence type="predicted"/>
<name>A0A174K229_9FIRM</name>
<dbReference type="InterPro" id="IPR017946">
    <property type="entry name" value="PLC-like_Pdiesterase_TIM-brl"/>
</dbReference>
<dbReference type="EC" id="3.1.4.46" evidence="2"/>
<dbReference type="PANTHER" id="PTHR46211:SF14">
    <property type="entry name" value="GLYCEROPHOSPHODIESTER PHOSPHODIESTERASE"/>
    <property type="match status" value="1"/>
</dbReference>
<dbReference type="PANTHER" id="PTHR46211">
    <property type="entry name" value="GLYCEROPHOSPHORYL DIESTER PHOSPHODIESTERASE"/>
    <property type="match status" value="1"/>
</dbReference>
<dbReference type="Pfam" id="PF02368">
    <property type="entry name" value="Big_2"/>
    <property type="match status" value="1"/>
</dbReference>
<dbReference type="PROSITE" id="PS51704">
    <property type="entry name" value="GP_PDE"/>
    <property type="match status" value="1"/>
</dbReference>
<dbReference type="OrthoDB" id="384721at2"/>
<dbReference type="InterPro" id="IPR008964">
    <property type="entry name" value="Invasin/intimin_cell_adhesion"/>
</dbReference>
<dbReference type="Gene3D" id="3.20.20.190">
    <property type="entry name" value="Phosphatidylinositol (PI) phosphodiesterase"/>
    <property type="match status" value="1"/>
</dbReference>
<dbReference type="EMBL" id="CZBA01000001">
    <property type="protein sequence ID" value="CUP03898.1"/>
    <property type="molecule type" value="Genomic_DNA"/>
</dbReference>
<evidence type="ECO:0000313" key="3">
    <source>
        <dbReference type="Proteomes" id="UP000095413"/>
    </source>
</evidence>
<dbReference type="Gene3D" id="2.60.40.1080">
    <property type="match status" value="1"/>
</dbReference>
<keyword evidence="2" id="KW-0378">Hydrolase</keyword>
<evidence type="ECO:0000313" key="2">
    <source>
        <dbReference type="EMBL" id="CUP03898.1"/>
    </source>
</evidence>
<sequence>MKRNQKRFVIVFLAVIFMLGMSVQVSAGSKIMYVGQTYRINVSGNYKWSSANKRILRVKGKKITPRKAGKTYIRGIKKAKGKKFVKRIWIVVKNPYINKKRVTLASGKQLKLKVTGTKVLRWKSSDKRIATVSSAGIVKGKKGGTVRITATGKNKKKYTCIVKVKAVQKKTVAVPTATPVQTATPTPIPAPNAYLIGHRGYKTTAPENTFASFRTAVAKGYKAIETDVRFTSDKVPVLLHNATINKTSNGQGYISAMTYEEARTYDFGSWMGEAYAGEQIPNFKEFIEFCKANFVHPYIELKKDASTNYEDIQGLYEIVCAEGMQQNVSWFSFDYDYMLWMKEIAPTADIGIVLPGKASLGITEDVFGKLENLKTGINTVFVSDYARKISPAVLLRCKEEEIDLVARDITSMEEWYALDPYYRAAFADAV</sequence>
<protein>
    <submittedName>
        <fullName evidence="2">Glycerophosphoryl diester phosphodiesterase</fullName>
        <ecNumber evidence="2">3.1.4.46</ecNumber>
    </submittedName>
</protein>
<organism evidence="2 3">
    <name type="scientific">Blautia obeum</name>
    <dbReference type="NCBI Taxonomy" id="40520"/>
    <lineage>
        <taxon>Bacteria</taxon>
        <taxon>Bacillati</taxon>
        <taxon>Bacillota</taxon>
        <taxon>Clostridia</taxon>
        <taxon>Lachnospirales</taxon>
        <taxon>Lachnospiraceae</taxon>
        <taxon>Blautia</taxon>
    </lineage>
</organism>
<dbReference type="GO" id="GO:0008889">
    <property type="term" value="F:glycerophosphodiester phosphodiesterase activity"/>
    <property type="evidence" value="ECO:0007669"/>
    <property type="project" value="UniProtKB-EC"/>
</dbReference>
<dbReference type="InterPro" id="IPR003343">
    <property type="entry name" value="Big_2"/>
</dbReference>
<dbReference type="Proteomes" id="UP000095413">
    <property type="component" value="Unassembled WGS sequence"/>
</dbReference>
<dbReference type="SMART" id="SM00635">
    <property type="entry name" value="BID_2"/>
    <property type="match status" value="2"/>
</dbReference>
<dbReference type="RefSeq" id="WP_055055145.1">
    <property type="nucleotide sequence ID" value="NZ_CZBA01000001.1"/>
</dbReference>
<dbReference type="SUPFAM" id="SSF49373">
    <property type="entry name" value="Invasin/intimin cell-adhesion fragments"/>
    <property type="match status" value="1"/>
</dbReference>
<dbReference type="Pfam" id="PF03009">
    <property type="entry name" value="GDPD"/>
    <property type="match status" value="1"/>
</dbReference>
<dbReference type="AlphaFoldDB" id="A0A174K229"/>
<evidence type="ECO:0000259" key="1">
    <source>
        <dbReference type="PROSITE" id="PS51704"/>
    </source>
</evidence>
<reference evidence="2 3" key="1">
    <citation type="submission" date="2015-09" db="EMBL/GenBank/DDBJ databases">
        <authorList>
            <consortium name="Pathogen Informatics"/>
        </authorList>
    </citation>
    <scope>NUCLEOTIDE SEQUENCE [LARGE SCALE GENOMIC DNA]</scope>
    <source>
        <strain evidence="2 3">2789STDY5834921</strain>
    </source>
</reference>
<gene>
    <name evidence="2" type="primary">ugpQ</name>
    <name evidence="2" type="ORF">ERS852533_00081</name>
</gene>
<dbReference type="SUPFAM" id="SSF51695">
    <property type="entry name" value="PLC-like phosphodiesterases"/>
    <property type="match status" value="1"/>
</dbReference>
<dbReference type="GO" id="GO:0006629">
    <property type="term" value="P:lipid metabolic process"/>
    <property type="evidence" value="ECO:0007669"/>
    <property type="project" value="InterPro"/>
</dbReference>
<feature type="domain" description="GP-PDE" evidence="1">
    <location>
        <begin position="193"/>
        <end position="430"/>
    </location>
</feature>
<dbReference type="InterPro" id="IPR030395">
    <property type="entry name" value="GP_PDE_dom"/>
</dbReference>
<accession>A0A174K229</accession>